<reference evidence="1 2" key="1">
    <citation type="journal article" date="2016" name="Nat. Commun.">
        <title>Thousands of microbial genomes shed light on interconnected biogeochemical processes in an aquifer system.</title>
        <authorList>
            <person name="Anantharaman K."/>
            <person name="Brown C.T."/>
            <person name="Hug L.A."/>
            <person name="Sharon I."/>
            <person name="Castelle C.J."/>
            <person name="Probst A.J."/>
            <person name="Thomas B.C."/>
            <person name="Singh A."/>
            <person name="Wilkins M.J."/>
            <person name="Karaoz U."/>
            <person name="Brodie E.L."/>
            <person name="Williams K.H."/>
            <person name="Hubbard S.S."/>
            <person name="Banfield J.F."/>
        </authorList>
    </citation>
    <scope>NUCLEOTIDE SEQUENCE [LARGE SCALE GENOMIC DNA]</scope>
</reference>
<dbReference type="AlphaFoldDB" id="A0A1F5ZUA1"/>
<organism evidence="1 2">
    <name type="scientific">Candidatus Gottesmanbacteria bacterium RIFCSPHIGHO2_02_FULL_39_11</name>
    <dbReference type="NCBI Taxonomy" id="1798382"/>
    <lineage>
        <taxon>Bacteria</taxon>
        <taxon>Candidatus Gottesmaniibacteriota</taxon>
    </lineage>
</organism>
<evidence type="ECO:0000313" key="2">
    <source>
        <dbReference type="Proteomes" id="UP000176923"/>
    </source>
</evidence>
<sequence length="126" mass="15041">MITAKNILLVIPMNNEERKNLLSKYDFFSDDEKWTIDKFCWKMFFWIIEEQTAYEIKLKLQDWENTKDVLKEDLYQTVRQKVEEELHRKISSAEEANSIESVRAELSQMMSSSDLKARLPSNLQSK</sequence>
<name>A0A1F5ZUA1_9BACT</name>
<evidence type="ECO:0000313" key="1">
    <source>
        <dbReference type="EMBL" id="OGG15647.1"/>
    </source>
</evidence>
<dbReference type="EMBL" id="MFJL01000019">
    <property type="protein sequence ID" value="OGG15647.1"/>
    <property type="molecule type" value="Genomic_DNA"/>
</dbReference>
<gene>
    <name evidence="1" type="ORF">A3D77_01305</name>
</gene>
<accession>A0A1F5ZUA1</accession>
<dbReference type="Proteomes" id="UP000176923">
    <property type="component" value="Unassembled WGS sequence"/>
</dbReference>
<proteinExistence type="predicted"/>
<protein>
    <submittedName>
        <fullName evidence="1">Uncharacterized protein</fullName>
    </submittedName>
</protein>
<comment type="caution">
    <text evidence="1">The sequence shown here is derived from an EMBL/GenBank/DDBJ whole genome shotgun (WGS) entry which is preliminary data.</text>
</comment>
<dbReference type="STRING" id="1798382.A3D77_01305"/>